<comment type="cofactor">
    <cofactor evidence="16 19">
        <name>Ca(2+)</name>
        <dbReference type="ChEBI" id="CHEBI:29108"/>
    </cofactor>
    <text evidence="16 19">Binds 2 calcium ions per subunit.</text>
</comment>
<dbReference type="GO" id="GO:0005576">
    <property type="term" value="C:extracellular region"/>
    <property type="evidence" value="ECO:0007669"/>
    <property type="project" value="UniProtKB-SubCell"/>
</dbReference>
<evidence type="ECO:0000256" key="5">
    <source>
        <dbReference type="ARBA" id="ARBA00022617"/>
    </source>
</evidence>
<feature type="binding site" description="axial binding residue" evidence="16">
    <location>
        <position position="200"/>
    </location>
    <ligand>
        <name>heme b</name>
        <dbReference type="ChEBI" id="CHEBI:60344"/>
    </ligand>
    <ligandPart>
        <name>Fe</name>
        <dbReference type="ChEBI" id="CHEBI:18248"/>
    </ligandPart>
</feature>
<feature type="binding site" evidence="16">
    <location>
        <position position="78"/>
    </location>
    <ligand>
        <name>Ca(2+)</name>
        <dbReference type="ChEBI" id="CHEBI:29108"/>
        <label>1</label>
    </ligand>
</feature>
<feature type="disulfide bond" evidence="18">
    <location>
        <begin position="128"/>
        <end position="333"/>
    </location>
</feature>
<feature type="binding site" evidence="16">
    <location>
        <position position="80"/>
    </location>
    <ligand>
        <name>Ca(2+)</name>
        <dbReference type="ChEBI" id="CHEBI:29108"/>
        <label>1</label>
    </ligand>
</feature>
<feature type="binding site" evidence="16">
    <location>
        <position position="265"/>
    </location>
    <ligand>
        <name>Ca(2+)</name>
        <dbReference type="ChEBI" id="CHEBI:29108"/>
        <label>2</label>
    </ligand>
</feature>
<evidence type="ECO:0000256" key="8">
    <source>
        <dbReference type="ARBA" id="ARBA00023002"/>
    </source>
</evidence>
<dbReference type="Gene3D" id="1.10.420.10">
    <property type="entry name" value="Peroxidase, domain 2"/>
    <property type="match status" value="1"/>
</dbReference>
<dbReference type="Gene3D" id="1.10.520.10">
    <property type="match status" value="1"/>
</dbReference>
<evidence type="ECO:0000256" key="15">
    <source>
        <dbReference type="PIRSR" id="PIRSR600823-2"/>
    </source>
</evidence>
<evidence type="ECO:0000256" key="17">
    <source>
        <dbReference type="PIRSR" id="PIRSR600823-4"/>
    </source>
</evidence>
<dbReference type="InterPro" id="IPR019793">
    <property type="entry name" value="Peroxidases_heam-ligand_BS"/>
</dbReference>
<reference evidence="21 22" key="1">
    <citation type="submission" date="2016-09" db="EMBL/GenBank/DDBJ databases">
        <title>The draft genome of Dichanthelium oligosanthes: A C3 panicoid grass species.</title>
        <authorList>
            <person name="Studer A.J."/>
            <person name="Schnable J.C."/>
            <person name="Brutnell T.P."/>
        </authorList>
    </citation>
    <scope>NUCLEOTIDE SEQUENCE [LARGE SCALE GENOMIC DNA]</scope>
    <source>
        <strain evidence="22">cv. Kellogg 1175</strain>
        <tissue evidence="21">Leaf</tissue>
    </source>
</reference>
<gene>
    <name evidence="21" type="ORF">BAE44_0026203</name>
</gene>
<keyword evidence="10 18" id="KW-1015">Disulfide bond</keyword>
<evidence type="ECO:0000256" key="1">
    <source>
        <dbReference type="ARBA" id="ARBA00000189"/>
    </source>
</evidence>
<dbReference type="Proteomes" id="UP000095767">
    <property type="component" value="Unassembled WGS sequence"/>
</dbReference>
<dbReference type="Pfam" id="PF00141">
    <property type="entry name" value="peroxidase"/>
    <property type="match status" value="1"/>
</dbReference>
<evidence type="ECO:0000256" key="19">
    <source>
        <dbReference type="RuleBase" id="RU362060"/>
    </source>
</evidence>
<evidence type="ECO:0000256" key="14">
    <source>
        <dbReference type="PIRSR" id="PIRSR600823-1"/>
    </source>
</evidence>
<dbReference type="GO" id="GO:0042744">
    <property type="term" value="P:hydrogen peroxide catabolic process"/>
    <property type="evidence" value="ECO:0007669"/>
    <property type="project" value="UniProtKB-KW"/>
</dbReference>
<keyword evidence="8 19" id="KW-0560">Oxidoreductase</keyword>
<feature type="binding site" evidence="16">
    <location>
        <position position="201"/>
    </location>
    <ligand>
        <name>Ca(2+)</name>
        <dbReference type="ChEBI" id="CHEBI:29108"/>
        <label>2</label>
    </ligand>
</feature>
<dbReference type="InterPro" id="IPR019794">
    <property type="entry name" value="Peroxidases_AS"/>
</dbReference>
<dbReference type="PROSITE" id="PS00436">
    <property type="entry name" value="PEROXIDASE_2"/>
    <property type="match status" value="1"/>
</dbReference>
<feature type="binding site" evidence="16">
    <location>
        <position position="76"/>
    </location>
    <ligand>
        <name>Ca(2+)</name>
        <dbReference type="ChEBI" id="CHEBI:29108"/>
        <label>1</label>
    </ligand>
</feature>
<dbReference type="OrthoDB" id="2113341at2759"/>
<evidence type="ECO:0000256" key="16">
    <source>
        <dbReference type="PIRSR" id="PIRSR600823-3"/>
    </source>
</evidence>
<dbReference type="GO" id="GO:0140825">
    <property type="term" value="F:lactoperoxidase activity"/>
    <property type="evidence" value="ECO:0007669"/>
    <property type="project" value="UniProtKB-EC"/>
</dbReference>
<feature type="binding site" evidence="16">
    <location>
        <position position="82"/>
    </location>
    <ligand>
        <name>Ca(2+)</name>
        <dbReference type="ChEBI" id="CHEBI:29108"/>
        <label>1</label>
    </ligand>
</feature>
<feature type="site" description="Transition state stabilizer" evidence="17">
    <location>
        <position position="68"/>
    </location>
</feature>
<organism evidence="21 22">
    <name type="scientific">Dichanthelium oligosanthes</name>
    <dbReference type="NCBI Taxonomy" id="888268"/>
    <lineage>
        <taxon>Eukaryota</taxon>
        <taxon>Viridiplantae</taxon>
        <taxon>Streptophyta</taxon>
        <taxon>Embryophyta</taxon>
        <taxon>Tracheophyta</taxon>
        <taxon>Spermatophyta</taxon>
        <taxon>Magnoliopsida</taxon>
        <taxon>Liliopsida</taxon>
        <taxon>Poales</taxon>
        <taxon>Poaceae</taxon>
        <taxon>PACMAD clade</taxon>
        <taxon>Panicoideae</taxon>
        <taxon>Panicodae</taxon>
        <taxon>Paniceae</taxon>
        <taxon>Dichantheliinae</taxon>
        <taxon>Dichanthelium</taxon>
    </lineage>
</organism>
<comment type="function">
    <text evidence="19">Removal of H(2)O(2), oxidation of toxic reductants, biosynthesis and degradation of lignin, suberization, auxin catabolism, response to environmental stresses such as wounding, pathogen attack and oxidative stress.</text>
</comment>
<dbReference type="SUPFAM" id="SSF48113">
    <property type="entry name" value="Heme-dependent peroxidases"/>
    <property type="match status" value="1"/>
</dbReference>
<evidence type="ECO:0000256" key="4">
    <source>
        <dbReference type="ARBA" id="ARBA00022559"/>
    </source>
</evidence>
<keyword evidence="22" id="KW-1185">Reference proteome</keyword>
<keyword evidence="5 19" id="KW-0349">Heme</keyword>
<evidence type="ECO:0000256" key="18">
    <source>
        <dbReference type="PIRSR" id="PIRSR600823-5"/>
    </source>
</evidence>
<feature type="binding site" evidence="16">
    <location>
        <position position="257"/>
    </location>
    <ligand>
        <name>Ca(2+)</name>
        <dbReference type="ChEBI" id="CHEBI:29108"/>
        <label>2</label>
    </ligand>
</feature>
<dbReference type="PROSITE" id="PS50873">
    <property type="entry name" value="PEROXIDASE_4"/>
    <property type="match status" value="1"/>
</dbReference>
<dbReference type="InterPro" id="IPR033905">
    <property type="entry name" value="Secretory_peroxidase"/>
</dbReference>
<dbReference type="GO" id="GO:0020037">
    <property type="term" value="F:heme binding"/>
    <property type="evidence" value="ECO:0007669"/>
    <property type="project" value="UniProtKB-UniRule"/>
</dbReference>
<keyword evidence="6 16" id="KW-0479">Metal-binding</keyword>
<comment type="catalytic activity">
    <reaction evidence="1 19">
        <text>2 a phenolic donor + H2O2 = 2 a phenolic radical donor + 2 H2O</text>
        <dbReference type="Rhea" id="RHEA:56136"/>
        <dbReference type="ChEBI" id="CHEBI:15377"/>
        <dbReference type="ChEBI" id="CHEBI:16240"/>
        <dbReference type="ChEBI" id="CHEBI:139520"/>
        <dbReference type="ChEBI" id="CHEBI:139521"/>
        <dbReference type="EC" id="1.11.1.7"/>
    </reaction>
</comment>
<feature type="binding site" evidence="16">
    <location>
        <position position="73"/>
    </location>
    <ligand>
        <name>Ca(2+)</name>
        <dbReference type="ChEBI" id="CHEBI:29108"/>
        <label>1</label>
    </ligand>
</feature>
<proteinExistence type="inferred from homology"/>
<evidence type="ECO:0000256" key="6">
    <source>
        <dbReference type="ARBA" id="ARBA00022723"/>
    </source>
</evidence>
<dbReference type="FunFam" id="1.10.520.10:FF:000001">
    <property type="entry name" value="Peroxidase"/>
    <property type="match status" value="1"/>
</dbReference>
<evidence type="ECO:0000256" key="13">
    <source>
        <dbReference type="ARBA" id="ARBA00023324"/>
    </source>
</evidence>
<dbReference type="GO" id="GO:0046872">
    <property type="term" value="F:metal ion binding"/>
    <property type="evidence" value="ECO:0007669"/>
    <property type="project" value="UniProtKB-UniRule"/>
</dbReference>
<evidence type="ECO:0000259" key="20">
    <source>
        <dbReference type="PROSITE" id="PS50873"/>
    </source>
</evidence>
<accession>A0A1E5UIY6</accession>
<keyword evidence="19" id="KW-0732">Signal</keyword>
<dbReference type="AlphaFoldDB" id="A0A1E5UIY6"/>
<evidence type="ECO:0000256" key="3">
    <source>
        <dbReference type="ARBA" id="ARBA00006873"/>
    </source>
</evidence>
<evidence type="ECO:0000256" key="10">
    <source>
        <dbReference type="ARBA" id="ARBA00023157"/>
    </source>
</evidence>
<dbReference type="PANTHER" id="PTHR31517:SF84">
    <property type="entry name" value="PEROXIDASE"/>
    <property type="match status" value="1"/>
</dbReference>
<evidence type="ECO:0000256" key="12">
    <source>
        <dbReference type="ARBA" id="ARBA00023283"/>
    </source>
</evidence>
<keyword evidence="11" id="KW-0325">Glycoprotein</keyword>
<feature type="disulfide bond" evidence="18">
    <location>
        <begin position="41"/>
        <end position="122"/>
    </location>
</feature>
<feature type="signal peptide" evidence="19">
    <location>
        <begin position="1"/>
        <end position="30"/>
    </location>
</feature>
<keyword evidence="13 19" id="KW-0376">Hydrogen peroxide</keyword>
<feature type="domain" description="Plant heme peroxidase family profile" evidence="20">
    <location>
        <begin position="31"/>
        <end position="337"/>
    </location>
</feature>
<protein>
    <recommendedName>
        <fullName evidence="19">Peroxidase</fullName>
        <ecNumber evidence="19">1.11.1.7</ecNumber>
    </recommendedName>
</protein>
<comment type="cofactor">
    <cofactor evidence="16 19">
        <name>heme b</name>
        <dbReference type="ChEBI" id="CHEBI:60344"/>
    </cofactor>
    <text evidence="16 19">Binds 1 heme b (iron(II)-protoporphyrin IX) group per subunit.</text>
</comment>
<feature type="disulfide bond" evidence="18">
    <location>
        <begin position="207"/>
        <end position="242"/>
    </location>
</feature>
<comment type="caution">
    <text evidence="21">The sequence shown here is derived from an EMBL/GenBank/DDBJ whole genome shotgun (WGS) entry which is preliminary data.</text>
</comment>
<keyword evidence="4 19" id="KW-0575">Peroxidase</keyword>
<dbReference type="InterPro" id="IPR002016">
    <property type="entry name" value="Haem_peroxidase"/>
</dbReference>
<name>A0A1E5UIY6_9POAL</name>
<feature type="active site" description="Proton acceptor" evidence="14">
    <location>
        <position position="72"/>
    </location>
</feature>
<feature type="chain" id="PRO_5009028142" description="Peroxidase" evidence="19">
    <location>
        <begin position="31"/>
        <end position="361"/>
    </location>
</feature>
<dbReference type="PANTHER" id="PTHR31517">
    <property type="match status" value="1"/>
</dbReference>
<feature type="binding site" evidence="16">
    <location>
        <position position="260"/>
    </location>
    <ligand>
        <name>Ca(2+)</name>
        <dbReference type="ChEBI" id="CHEBI:29108"/>
        <label>2</label>
    </ligand>
</feature>
<keyword evidence="19" id="KW-0964">Secreted</keyword>
<comment type="subcellular location">
    <subcellularLocation>
        <location evidence="2 19">Secreted</location>
    </subcellularLocation>
</comment>
<feature type="disulfide bond" evidence="18">
    <location>
        <begin position="74"/>
        <end position="79"/>
    </location>
</feature>
<keyword evidence="12" id="KW-0873">Pyrrolidone carboxylic acid</keyword>
<feature type="binding site" evidence="16">
    <location>
        <position position="95"/>
    </location>
    <ligand>
        <name>Ca(2+)</name>
        <dbReference type="ChEBI" id="CHEBI:29108"/>
        <label>1</label>
    </ligand>
</feature>
<dbReference type="EC" id="1.11.1.7" evidence="19"/>
<dbReference type="FunFam" id="1.10.420.10:FF:000001">
    <property type="entry name" value="Peroxidase"/>
    <property type="match status" value="1"/>
</dbReference>
<evidence type="ECO:0000256" key="9">
    <source>
        <dbReference type="ARBA" id="ARBA00023004"/>
    </source>
</evidence>
<dbReference type="PROSITE" id="PS00435">
    <property type="entry name" value="PEROXIDASE_1"/>
    <property type="match status" value="1"/>
</dbReference>
<feature type="binding site" evidence="15">
    <location>
        <position position="170"/>
    </location>
    <ligand>
        <name>substrate</name>
    </ligand>
</feature>
<evidence type="ECO:0000313" key="22">
    <source>
        <dbReference type="Proteomes" id="UP000095767"/>
    </source>
</evidence>
<sequence length="361" mass="37987">MGTARQGKPAAGGVALLALTVCLLPVVARAQLRVGFYDTTCPNAEALVRQAVAAAFARDAGIAAGLIRLHFHDCFVRGCDASVLLTVNPGGGQTEREAGANSPSLRGFDVIDAAKAAVERSCPRTVSCADIVAFAARDSISLTGSVSYQVPAGRRDGRVSNATEASANLPPFFFTAKQLTNRFAEKGLSMEEMVVLSGAHTVGRSFCSSFVDRVWDQSVKPPQPKVDAGLSSSYADLLRALCPSDTTPATLITTAMDPGTPNVLDNNYYKLLPRGMGLFFSDNQLRVDPQMAALVSSFAANETLWKEKFVAAMVKMGRIQVQTGTCGEVRLNCSVVNPTSSSIELASSTAPAVDKDGIATS</sequence>
<evidence type="ECO:0000256" key="2">
    <source>
        <dbReference type="ARBA" id="ARBA00004613"/>
    </source>
</evidence>
<dbReference type="PRINTS" id="PR00458">
    <property type="entry name" value="PEROXIDASE"/>
</dbReference>
<comment type="similarity">
    <text evidence="3">Belongs to the peroxidase family. Ascorbate peroxidase subfamily.</text>
</comment>
<dbReference type="PRINTS" id="PR00461">
    <property type="entry name" value="PLPEROXIDASE"/>
</dbReference>
<dbReference type="CDD" id="cd00693">
    <property type="entry name" value="secretory_peroxidase"/>
    <property type="match status" value="1"/>
</dbReference>
<evidence type="ECO:0000256" key="11">
    <source>
        <dbReference type="ARBA" id="ARBA00023180"/>
    </source>
</evidence>
<dbReference type="GO" id="GO:0006979">
    <property type="term" value="P:response to oxidative stress"/>
    <property type="evidence" value="ECO:0007669"/>
    <property type="project" value="UniProtKB-UniRule"/>
</dbReference>
<evidence type="ECO:0000256" key="7">
    <source>
        <dbReference type="ARBA" id="ARBA00022837"/>
    </source>
</evidence>
<dbReference type="InterPro" id="IPR000823">
    <property type="entry name" value="Peroxidase_pln"/>
</dbReference>
<keyword evidence="7 16" id="KW-0106">Calcium</keyword>
<comment type="similarity">
    <text evidence="19">Belongs to the peroxidase family. Classical plant (class III) peroxidase subfamily.</text>
</comment>
<dbReference type="InterPro" id="IPR010255">
    <property type="entry name" value="Haem_peroxidase_sf"/>
</dbReference>
<keyword evidence="9 16" id="KW-0408">Iron</keyword>
<evidence type="ECO:0000313" key="21">
    <source>
        <dbReference type="EMBL" id="OEL12778.1"/>
    </source>
</evidence>
<dbReference type="EMBL" id="LWDX02075866">
    <property type="protein sequence ID" value="OEL12778.1"/>
    <property type="molecule type" value="Genomic_DNA"/>
</dbReference>